<organism evidence="1">
    <name type="scientific">Sedimenticola thiotaurini</name>
    <dbReference type="NCBI Taxonomy" id="1543721"/>
    <lineage>
        <taxon>Bacteria</taxon>
        <taxon>Pseudomonadati</taxon>
        <taxon>Pseudomonadota</taxon>
        <taxon>Gammaproteobacteria</taxon>
        <taxon>Chromatiales</taxon>
        <taxon>Sedimenticolaceae</taxon>
        <taxon>Sedimenticola</taxon>
    </lineage>
</organism>
<sequence>MSHGSLIFTPGPGEPPPLPPLIERLRGIGFLGAPLEQGGFLVGERFMQLVSFMGCSPFLQLEPPADGSDRFCRILFDGPLPRPRVHPDRSGRPPRCPHCRGAVSEWRERFKGEGEIACRHCGGVQTLDSLDWGRYAGAGRLFMEVREIYPGDGTPSDTLLACLQDAGTGWHWFWHGGGSPSAIDRL</sequence>
<proteinExistence type="predicted"/>
<evidence type="ECO:0000313" key="1">
    <source>
        <dbReference type="EMBL" id="HEB96295.1"/>
    </source>
</evidence>
<name>A0A831RKF4_9GAMM</name>
<gene>
    <name evidence="1" type="ORF">ENI96_07675</name>
</gene>
<reference evidence="1" key="1">
    <citation type="journal article" date="2020" name="mSystems">
        <title>Genome- and Community-Level Interaction Insights into Carbon Utilization and Element Cycling Functions of Hydrothermarchaeota in Hydrothermal Sediment.</title>
        <authorList>
            <person name="Zhou Z."/>
            <person name="Liu Y."/>
            <person name="Xu W."/>
            <person name="Pan J."/>
            <person name="Luo Z.H."/>
            <person name="Li M."/>
        </authorList>
    </citation>
    <scope>NUCLEOTIDE SEQUENCE [LARGE SCALE GENOMIC DNA]</scope>
    <source>
        <strain evidence="1">HyVt-443</strain>
    </source>
</reference>
<protein>
    <submittedName>
        <fullName evidence="1">Uncharacterized protein</fullName>
    </submittedName>
</protein>
<dbReference type="EMBL" id="DRKP01000085">
    <property type="protein sequence ID" value="HEB96295.1"/>
    <property type="molecule type" value="Genomic_DNA"/>
</dbReference>
<accession>A0A831RKF4</accession>
<dbReference type="AlphaFoldDB" id="A0A831RKF4"/>
<dbReference type="Proteomes" id="UP000886251">
    <property type="component" value="Unassembled WGS sequence"/>
</dbReference>
<comment type="caution">
    <text evidence="1">The sequence shown here is derived from an EMBL/GenBank/DDBJ whole genome shotgun (WGS) entry which is preliminary data.</text>
</comment>